<dbReference type="AlphaFoldDB" id="A0A918FCL9"/>
<dbReference type="InterPro" id="IPR006016">
    <property type="entry name" value="UspA"/>
</dbReference>
<dbReference type="Gene3D" id="3.40.50.620">
    <property type="entry name" value="HUPs"/>
    <property type="match status" value="1"/>
</dbReference>
<proteinExistence type="predicted"/>
<evidence type="ECO:0000259" key="1">
    <source>
        <dbReference type="Pfam" id="PF00582"/>
    </source>
</evidence>
<evidence type="ECO:0000313" key="3">
    <source>
        <dbReference type="Proteomes" id="UP000658320"/>
    </source>
</evidence>
<protein>
    <recommendedName>
        <fullName evidence="1">UspA domain-containing protein</fullName>
    </recommendedName>
</protein>
<dbReference type="SUPFAM" id="SSF52402">
    <property type="entry name" value="Adenine nucleotide alpha hydrolases-like"/>
    <property type="match status" value="1"/>
</dbReference>
<reference evidence="2" key="2">
    <citation type="submission" date="2020-09" db="EMBL/GenBank/DDBJ databases">
        <authorList>
            <person name="Sun Q."/>
            <person name="Ohkuma M."/>
        </authorList>
    </citation>
    <scope>NUCLEOTIDE SEQUENCE</scope>
    <source>
        <strain evidence="2">JCM 4346</strain>
    </source>
</reference>
<reference evidence="2" key="1">
    <citation type="journal article" date="2014" name="Int. J. Syst. Evol. Microbiol.">
        <title>Complete genome sequence of Corynebacterium casei LMG S-19264T (=DSM 44701T), isolated from a smear-ripened cheese.</title>
        <authorList>
            <consortium name="US DOE Joint Genome Institute (JGI-PGF)"/>
            <person name="Walter F."/>
            <person name="Albersmeier A."/>
            <person name="Kalinowski J."/>
            <person name="Ruckert C."/>
        </authorList>
    </citation>
    <scope>NUCLEOTIDE SEQUENCE</scope>
    <source>
        <strain evidence="2">JCM 4346</strain>
    </source>
</reference>
<name>A0A918FCL9_9ACTN</name>
<organism evidence="2 3">
    <name type="scientific">Streptomyces aurantiogriseus</name>
    <dbReference type="NCBI Taxonomy" id="66870"/>
    <lineage>
        <taxon>Bacteria</taxon>
        <taxon>Bacillati</taxon>
        <taxon>Actinomycetota</taxon>
        <taxon>Actinomycetes</taxon>
        <taxon>Kitasatosporales</taxon>
        <taxon>Streptomycetaceae</taxon>
        <taxon>Streptomyces</taxon>
    </lineage>
</organism>
<dbReference type="Pfam" id="PF00582">
    <property type="entry name" value="Usp"/>
    <property type="match status" value="1"/>
</dbReference>
<dbReference type="InterPro" id="IPR014729">
    <property type="entry name" value="Rossmann-like_a/b/a_fold"/>
</dbReference>
<accession>A0A918FCL9</accession>
<comment type="caution">
    <text evidence="2">The sequence shown here is derived from an EMBL/GenBank/DDBJ whole genome shotgun (WGS) entry which is preliminary data.</text>
</comment>
<dbReference type="Proteomes" id="UP000658320">
    <property type="component" value="Unassembled WGS sequence"/>
</dbReference>
<sequence>MTHAQRAEEWQGFLSALLQVWREKYSEIEVLETVTEGRARSVLLRAASSASLLVVGHRLTERPVGPRTGPVTHAVIHHVGCPVAVVPHE</sequence>
<feature type="domain" description="UspA" evidence="1">
    <location>
        <begin position="11"/>
        <end position="87"/>
    </location>
</feature>
<gene>
    <name evidence="2" type="ORF">GCM10010251_49220</name>
</gene>
<keyword evidence="3" id="KW-1185">Reference proteome</keyword>
<dbReference type="EMBL" id="BMSX01000012">
    <property type="protein sequence ID" value="GGR27469.1"/>
    <property type="molecule type" value="Genomic_DNA"/>
</dbReference>
<evidence type="ECO:0000313" key="2">
    <source>
        <dbReference type="EMBL" id="GGR27469.1"/>
    </source>
</evidence>